<reference evidence="5 6" key="1">
    <citation type="submission" date="2019-12" db="EMBL/GenBank/DDBJ databases">
        <title>Nocardia sp. nov. ET3-3 isolated from soil.</title>
        <authorList>
            <person name="Kanchanasin P."/>
            <person name="Tanasupawat S."/>
            <person name="Yuki M."/>
            <person name="Kudo T."/>
        </authorList>
    </citation>
    <scope>NUCLEOTIDE SEQUENCE [LARGE SCALE GENOMIC DNA]</scope>
    <source>
        <strain evidence="5 6">ET3-3</strain>
    </source>
</reference>
<dbReference type="InterPro" id="IPR000073">
    <property type="entry name" value="AB_hydrolase_1"/>
</dbReference>
<keyword evidence="2" id="KW-0732">Signal</keyword>
<feature type="signal peptide" evidence="2">
    <location>
        <begin position="1"/>
        <end position="22"/>
    </location>
</feature>
<evidence type="ECO:0000256" key="2">
    <source>
        <dbReference type="SAM" id="SignalP"/>
    </source>
</evidence>
<feature type="region of interest" description="Disordered" evidence="1">
    <location>
        <begin position="27"/>
        <end position="59"/>
    </location>
</feature>
<dbReference type="AlphaFoldDB" id="A0A7K1UTL4"/>
<evidence type="ECO:0000313" key="5">
    <source>
        <dbReference type="EMBL" id="MVU77499.1"/>
    </source>
</evidence>
<feature type="domain" description="Peptidase S33 tripeptidyl aminopeptidase-like C-terminal" evidence="4">
    <location>
        <begin position="416"/>
        <end position="518"/>
    </location>
</feature>
<evidence type="ECO:0000259" key="4">
    <source>
        <dbReference type="Pfam" id="PF08386"/>
    </source>
</evidence>
<dbReference type="RefSeq" id="WP_157386827.1">
    <property type="nucleotide sequence ID" value="NZ_WRPP01000001.1"/>
</dbReference>
<dbReference type="EMBL" id="WRPP01000001">
    <property type="protein sequence ID" value="MVU77499.1"/>
    <property type="molecule type" value="Genomic_DNA"/>
</dbReference>
<evidence type="ECO:0000259" key="3">
    <source>
        <dbReference type="Pfam" id="PF00561"/>
    </source>
</evidence>
<dbReference type="SUPFAM" id="SSF53474">
    <property type="entry name" value="alpha/beta-Hydrolases"/>
    <property type="match status" value="1"/>
</dbReference>
<evidence type="ECO:0000313" key="6">
    <source>
        <dbReference type="Proteomes" id="UP000466794"/>
    </source>
</evidence>
<feature type="domain" description="AB hydrolase-1" evidence="3">
    <location>
        <begin position="148"/>
        <end position="305"/>
    </location>
</feature>
<keyword evidence="5" id="KW-0378">Hydrolase</keyword>
<name>A0A7K1UTL4_9NOCA</name>
<dbReference type="Gene3D" id="3.40.50.1820">
    <property type="entry name" value="alpha/beta hydrolase"/>
    <property type="match status" value="2"/>
</dbReference>
<dbReference type="InterPro" id="IPR029058">
    <property type="entry name" value="AB_hydrolase_fold"/>
</dbReference>
<protein>
    <submittedName>
        <fullName evidence="5">Alpha/beta fold hydrolase</fullName>
    </submittedName>
</protein>
<dbReference type="PROSITE" id="PS51257">
    <property type="entry name" value="PROKAR_LIPOPROTEIN"/>
    <property type="match status" value="1"/>
</dbReference>
<evidence type="ECO:0000256" key="1">
    <source>
        <dbReference type="SAM" id="MobiDB-lite"/>
    </source>
</evidence>
<organism evidence="5 6">
    <name type="scientific">Nocardia terrae</name>
    <dbReference type="NCBI Taxonomy" id="2675851"/>
    <lineage>
        <taxon>Bacteria</taxon>
        <taxon>Bacillati</taxon>
        <taxon>Actinomycetota</taxon>
        <taxon>Actinomycetes</taxon>
        <taxon>Mycobacteriales</taxon>
        <taxon>Nocardiaceae</taxon>
        <taxon>Nocardia</taxon>
    </lineage>
</organism>
<dbReference type="Proteomes" id="UP000466794">
    <property type="component" value="Unassembled WGS sequence"/>
</dbReference>
<feature type="compositionally biased region" description="Low complexity" evidence="1">
    <location>
        <begin position="39"/>
        <end position="49"/>
    </location>
</feature>
<keyword evidence="6" id="KW-1185">Reference proteome</keyword>
<sequence>MRWTRAALLASTLSVLVTTACGAGPSNRPAVAVEQPHQAGAAATTAPADSTPPAPEVPKVDLTWRDCTVPTFNLLALGAPPQGLVLECAEYPAQKDVAGTVAGNFKNAAIRARYDRTPKDAAPLILTSGADRSSTATLAGLAAGNASALLATRPIIAVDRRGIGSSVPITCMTDPQRKALADQNQFTRGATDPVDAMSTTGRDAAVACLDFLSPEQGVWDAPHAADDIEQMRKQLQVDHIALLGTGTGANVALNYARKYGQHLGRLVLDSPQSVGTDANGRAEQRVKGQEAALTAFAQRCASLNCSLGADPRAAVIDLVNRAGAGQLADLSASALVTTLSGFLGDSRSLDNSQLTGFADALSALGKGDHGPITPYVLRAASTVATDGEFVNRCSDNHEPSTPDKAKSFETAWATQYPIFGKVAAIDLMLCSAWPAAAPMTLPDKLDLPVLVLGGSADPVVGQDGRPTVTGALGAAGARTATVVWQGWGHPTFAHSGCAQQSLADYLKDATLPADGTACPA</sequence>
<feature type="chain" id="PRO_5029740457" evidence="2">
    <location>
        <begin position="23"/>
        <end position="520"/>
    </location>
</feature>
<dbReference type="Pfam" id="PF08386">
    <property type="entry name" value="Abhydrolase_4"/>
    <property type="match status" value="1"/>
</dbReference>
<proteinExistence type="predicted"/>
<dbReference type="InterPro" id="IPR013595">
    <property type="entry name" value="Pept_S33_TAP-like_C"/>
</dbReference>
<comment type="caution">
    <text evidence="5">The sequence shown here is derived from an EMBL/GenBank/DDBJ whole genome shotgun (WGS) entry which is preliminary data.</text>
</comment>
<accession>A0A7K1UTL4</accession>
<dbReference type="Pfam" id="PF00561">
    <property type="entry name" value="Abhydrolase_1"/>
    <property type="match status" value="1"/>
</dbReference>
<dbReference type="GO" id="GO:0016787">
    <property type="term" value="F:hydrolase activity"/>
    <property type="evidence" value="ECO:0007669"/>
    <property type="project" value="UniProtKB-KW"/>
</dbReference>
<gene>
    <name evidence="5" type="ORF">GPX89_09595</name>
</gene>